<evidence type="ECO:0000313" key="9">
    <source>
        <dbReference type="EMBL" id="VEN59305.1"/>
    </source>
</evidence>
<dbReference type="InterPro" id="IPR039915">
    <property type="entry name" value="TACC"/>
</dbReference>
<protein>
    <recommendedName>
        <fullName evidence="8">Transforming acidic coiled-coil-containing protein C-terminal domain-containing protein</fullName>
    </recommendedName>
</protein>
<dbReference type="InterPro" id="IPR007707">
    <property type="entry name" value="TACC_C"/>
</dbReference>
<evidence type="ECO:0000313" key="10">
    <source>
        <dbReference type="Proteomes" id="UP000410492"/>
    </source>
</evidence>
<dbReference type="Gene3D" id="1.20.5.1700">
    <property type="match status" value="1"/>
</dbReference>
<comment type="similarity">
    <text evidence="2">Belongs to the TACC family.</text>
</comment>
<organism evidence="9 10">
    <name type="scientific">Callosobruchus maculatus</name>
    <name type="common">Southern cowpea weevil</name>
    <name type="synonym">Pulse bruchid</name>
    <dbReference type="NCBI Taxonomy" id="64391"/>
    <lineage>
        <taxon>Eukaryota</taxon>
        <taxon>Metazoa</taxon>
        <taxon>Ecdysozoa</taxon>
        <taxon>Arthropoda</taxon>
        <taxon>Hexapoda</taxon>
        <taxon>Insecta</taxon>
        <taxon>Pterygota</taxon>
        <taxon>Neoptera</taxon>
        <taxon>Endopterygota</taxon>
        <taxon>Coleoptera</taxon>
        <taxon>Polyphaga</taxon>
        <taxon>Cucujiformia</taxon>
        <taxon>Chrysomeloidea</taxon>
        <taxon>Chrysomelidae</taxon>
        <taxon>Bruchinae</taxon>
        <taxon>Bruchini</taxon>
        <taxon>Callosobruchus</taxon>
    </lineage>
</organism>
<feature type="coiled-coil region" evidence="7">
    <location>
        <begin position="1"/>
        <end position="244"/>
    </location>
</feature>
<keyword evidence="6" id="KW-0206">Cytoskeleton</keyword>
<evidence type="ECO:0000256" key="3">
    <source>
        <dbReference type="ARBA" id="ARBA00022490"/>
    </source>
</evidence>
<dbReference type="Pfam" id="PF05010">
    <property type="entry name" value="TACC_C"/>
    <property type="match status" value="1"/>
</dbReference>
<dbReference type="GO" id="GO:0007052">
    <property type="term" value="P:mitotic spindle organization"/>
    <property type="evidence" value="ECO:0007669"/>
    <property type="project" value="InterPro"/>
</dbReference>
<dbReference type="Proteomes" id="UP000410492">
    <property type="component" value="Unassembled WGS sequence"/>
</dbReference>
<sequence>MGDINDTLNALQQENSDLKLKLNASQQEKASLELEIRQKEEVIIKSQAEALKSEQLFKQELKQLKEQLKENSKFIENDSTKELQEQLKEAKLREAKLLDEIAEKQNLEKVAEKFQNVLKTRVNENIKLKEDLDSAKTHLANLELAFSDLHSKYEKAKESLEGYKKHIAELLINLETAHQNRKHQEERYESLKTYAKNQIERANRENAADRERFLNENAKQQAIIKRLEIKCGSLEVTLSQKTEECQALSALCDEVTGKKV</sequence>
<keyword evidence="10" id="KW-1185">Reference proteome</keyword>
<dbReference type="AlphaFoldDB" id="A0A653DGG7"/>
<comment type="subcellular location">
    <subcellularLocation>
        <location evidence="1">Cytoplasm</location>
        <location evidence="1">Cytoskeleton</location>
    </subcellularLocation>
</comment>
<dbReference type="GO" id="GO:0005737">
    <property type="term" value="C:cytoplasm"/>
    <property type="evidence" value="ECO:0007669"/>
    <property type="project" value="TreeGrafter"/>
</dbReference>
<reference evidence="9 10" key="1">
    <citation type="submission" date="2019-01" db="EMBL/GenBank/DDBJ databases">
        <authorList>
            <person name="Sayadi A."/>
        </authorList>
    </citation>
    <scope>NUCLEOTIDE SEQUENCE [LARGE SCALE GENOMIC DNA]</scope>
</reference>
<evidence type="ECO:0000259" key="8">
    <source>
        <dbReference type="Pfam" id="PF05010"/>
    </source>
</evidence>
<feature type="domain" description="Transforming acidic coiled-coil-containing protein C-terminal" evidence="8">
    <location>
        <begin position="77"/>
        <end position="255"/>
    </location>
</feature>
<dbReference type="EMBL" id="CAACVG010011971">
    <property type="protein sequence ID" value="VEN59305.1"/>
    <property type="molecule type" value="Genomic_DNA"/>
</dbReference>
<dbReference type="GO" id="GO:0005856">
    <property type="term" value="C:cytoskeleton"/>
    <property type="evidence" value="ECO:0007669"/>
    <property type="project" value="UniProtKB-SubCell"/>
</dbReference>
<keyword evidence="5 7" id="KW-0175">Coiled coil</keyword>
<keyword evidence="3" id="KW-0963">Cytoplasm</keyword>
<proteinExistence type="inferred from homology"/>
<gene>
    <name evidence="9" type="ORF">CALMAC_LOCUS17368</name>
</gene>
<evidence type="ECO:0000256" key="6">
    <source>
        <dbReference type="ARBA" id="ARBA00023212"/>
    </source>
</evidence>
<name>A0A653DGG7_CALMS</name>
<evidence type="ECO:0000256" key="2">
    <source>
        <dbReference type="ARBA" id="ARBA00009423"/>
    </source>
</evidence>
<evidence type="ECO:0000256" key="4">
    <source>
        <dbReference type="ARBA" id="ARBA00022553"/>
    </source>
</evidence>
<evidence type="ECO:0000256" key="7">
    <source>
        <dbReference type="SAM" id="Coils"/>
    </source>
</evidence>
<keyword evidence="4" id="KW-0597">Phosphoprotein</keyword>
<dbReference type="OrthoDB" id="10255048at2759"/>
<dbReference type="PANTHER" id="PTHR13924">
    <property type="entry name" value="TRANSFORMING ACIDIC COILED-COIL CONTAINING PROTEIN 1/2"/>
    <property type="match status" value="1"/>
</dbReference>
<evidence type="ECO:0000256" key="5">
    <source>
        <dbReference type="ARBA" id="ARBA00023054"/>
    </source>
</evidence>
<accession>A0A653DGG7</accession>
<evidence type="ECO:0000256" key="1">
    <source>
        <dbReference type="ARBA" id="ARBA00004245"/>
    </source>
</evidence>
<dbReference type="PANTHER" id="PTHR13924:SF10">
    <property type="entry name" value="TRANSFORMING ACIDIC COILED-COIL PROTEIN, ISOFORM K"/>
    <property type="match status" value="1"/>
</dbReference>